<sequence length="79" mass="9106">MEDHDAQISAFLKHRCATCRKEFKNLNHLRRHEIRLPPHFDANIVLEALPESECFTRSSRTFADDPATLCDVTSKPAQK</sequence>
<dbReference type="Proteomes" id="UP000001055">
    <property type="component" value="Unassembled WGS sequence"/>
</dbReference>
<organism evidence="3 4">
    <name type="scientific">Phaeosphaeria nodorum (strain SN15 / ATCC MYA-4574 / FGSC 10173)</name>
    <name type="common">Glume blotch fungus</name>
    <name type="synonym">Parastagonospora nodorum</name>
    <dbReference type="NCBI Taxonomy" id="321614"/>
    <lineage>
        <taxon>Eukaryota</taxon>
        <taxon>Fungi</taxon>
        <taxon>Dikarya</taxon>
        <taxon>Ascomycota</taxon>
        <taxon>Pezizomycotina</taxon>
        <taxon>Dothideomycetes</taxon>
        <taxon>Pleosporomycetidae</taxon>
        <taxon>Pleosporales</taxon>
        <taxon>Pleosporineae</taxon>
        <taxon>Phaeosphaeriaceae</taxon>
        <taxon>Parastagonospora</taxon>
    </lineage>
</organism>
<evidence type="ECO:0000256" key="1">
    <source>
        <dbReference type="PROSITE-ProRule" id="PRU00042"/>
    </source>
</evidence>
<feature type="domain" description="C2H2-type" evidence="2">
    <location>
        <begin position="14"/>
        <end position="44"/>
    </location>
</feature>
<dbReference type="EMBL" id="CH445334">
    <property type="protein sequence ID" value="EAT85921.1"/>
    <property type="molecule type" value="Genomic_DNA"/>
</dbReference>
<dbReference type="GeneID" id="5974505"/>
<dbReference type="InParanoid" id="Q0ULU4"/>
<keyword evidence="1" id="KW-0862">Zinc</keyword>
<reference evidence="4" key="1">
    <citation type="journal article" date="2007" name="Plant Cell">
        <title>Dothideomycete-plant interactions illuminated by genome sequencing and EST analysis of the wheat pathogen Stagonospora nodorum.</title>
        <authorList>
            <person name="Hane J.K."/>
            <person name="Lowe R.G."/>
            <person name="Solomon P.S."/>
            <person name="Tan K.C."/>
            <person name="Schoch C.L."/>
            <person name="Spatafora J.W."/>
            <person name="Crous P.W."/>
            <person name="Kodira C."/>
            <person name="Birren B.W."/>
            <person name="Galagan J.E."/>
            <person name="Torriani S.F."/>
            <person name="McDonald B.A."/>
            <person name="Oliver R.P."/>
        </authorList>
    </citation>
    <scope>NUCLEOTIDE SEQUENCE [LARGE SCALE GENOMIC DNA]</scope>
    <source>
        <strain evidence="4">SN15 / ATCC MYA-4574 / FGSC 10173</strain>
    </source>
</reference>
<dbReference type="KEGG" id="pno:SNOG_07270"/>
<keyword evidence="1" id="KW-0863">Zinc-finger</keyword>
<dbReference type="GO" id="GO:0008270">
    <property type="term" value="F:zinc ion binding"/>
    <property type="evidence" value="ECO:0007669"/>
    <property type="project" value="UniProtKB-KW"/>
</dbReference>
<evidence type="ECO:0000259" key="2">
    <source>
        <dbReference type="PROSITE" id="PS50157"/>
    </source>
</evidence>
<dbReference type="AlphaFoldDB" id="Q0ULU4"/>
<evidence type="ECO:0000313" key="3">
    <source>
        <dbReference type="EMBL" id="EAT85921.1"/>
    </source>
</evidence>
<name>Q0ULU4_PHANO</name>
<proteinExistence type="predicted"/>
<gene>
    <name evidence="3" type="ORF">SNOG_07270</name>
</gene>
<keyword evidence="1" id="KW-0479">Metal-binding</keyword>
<accession>Q0ULU4</accession>
<dbReference type="RefSeq" id="XP_001797615.1">
    <property type="nucleotide sequence ID" value="XM_001797563.1"/>
</dbReference>
<dbReference type="InterPro" id="IPR013087">
    <property type="entry name" value="Znf_C2H2_type"/>
</dbReference>
<dbReference type="HOGENOM" id="CLU_2606803_0_0_1"/>
<dbReference type="PROSITE" id="PS50157">
    <property type="entry name" value="ZINC_FINGER_C2H2_2"/>
    <property type="match status" value="1"/>
</dbReference>
<evidence type="ECO:0000313" key="4">
    <source>
        <dbReference type="Proteomes" id="UP000001055"/>
    </source>
</evidence>
<protein>
    <recommendedName>
        <fullName evidence="2">C2H2-type domain-containing protein</fullName>
    </recommendedName>
</protein>